<dbReference type="EMBL" id="JACEGQ020000006">
    <property type="protein sequence ID" value="KAH8506485.1"/>
    <property type="molecule type" value="Genomic_DNA"/>
</dbReference>
<name>A0A8T2YMW6_POPDE</name>
<evidence type="ECO:0000256" key="2">
    <source>
        <dbReference type="ARBA" id="ARBA00023015"/>
    </source>
</evidence>
<evidence type="ECO:0000256" key="1">
    <source>
        <dbReference type="ARBA" id="ARBA00004123"/>
    </source>
</evidence>
<dbReference type="AlphaFoldDB" id="A0A8T2YMW6"/>
<evidence type="ECO:0000256" key="4">
    <source>
        <dbReference type="ARBA" id="ARBA00023163"/>
    </source>
</evidence>
<organism evidence="7 8">
    <name type="scientific">Populus deltoides</name>
    <name type="common">Eastern poplar</name>
    <name type="synonym">Eastern cottonwood</name>
    <dbReference type="NCBI Taxonomy" id="3696"/>
    <lineage>
        <taxon>Eukaryota</taxon>
        <taxon>Viridiplantae</taxon>
        <taxon>Streptophyta</taxon>
        <taxon>Embryophyta</taxon>
        <taxon>Tracheophyta</taxon>
        <taxon>Spermatophyta</taxon>
        <taxon>Magnoliopsida</taxon>
        <taxon>eudicotyledons</taxon>
        <taxon>Gunneridae</taxon>
        <taxon>Pentapetalae</taxon>
        <taxon>rosids</taxon>
        <taxon>fabids</taxon>
        <taxon>Malpighiales</taxon>
        <taxon>Salicaceae</taxon>
        <taxon>Saliceae</taxon>
        <taxon>Populus</taxon>
    </lineage>
</organism>
<feature type="domain" description="AP2/ERF" evidence="6">
    <location>
        <begin position="156"/>
        <end position="214"/>
    </location>
</feature>
<keyword evidence="4" id="KW-0804">Transcription</keyword>
<gene>
    <name evidence="7" type="ORF">H0E87_013340</name>
</gene>
<dbReference type="SUPFAM" id="SSF54171">
    <property type="entry name" value="DNA-binding domain"/>
    <property type="match status" value="1"/>
</dbReference>
<protein>
    <recommendedName>
        <fullName evidence="6">AP2/ERF domain-containing protein</fullName>
    </recommendedName>
</protein>
<dbReference type="GO" id="GO:0005634">
    <property type="term" value="C:nucleus"/>
    <property type="evidence" value="ECO:0007669"/>
    <property type="project" value="UniProtKB-SubCell"/>
</dbReference>
<comment type="caution">
    <text evidence="7">The sequence shown here is derived from an EMBL/GenBank/DDBJ whole genome shotgun (WGS) entry which is preliminary data.</text>
</comment>
<dbReference type="InterPro" id="IPR001471">
    <property type="entry name" value="AP2/ERF_dom"/>
</dbReference>
<keyword evidence="2" id="KW-0805">Transcription regulation</keyword>
<sequence length="410" mass="45843">MFSNNPRLGRTSDNQRGVAANYGTSGAAIYEEVPDGRRISEYQGVERLVPPFFHGFLCTYKKISSGASSNANVVPGTKGSMWLTHSTMEYLYQINHQAQGFAKDSSYCMKSENSSHTYKSECRILDCIGCPCNSKNGIDQTPSHAEEVGAMAQMTRDQDVANFNRHDAGNSKWQAWSPSGEHILNIFETEEEAAIAFDLACIKQEGYRAITNYDIRYYDVEALINGNTPRLPQMEVETTGPVTAPVQAYPHGINTNDAGYSNNIQPTIYHARGLRPAKEGLPNFVEILGLVKQDNGSGLRFQHGDFSPFNIYRKQKVRKPTVRHTAFGLGHAAASAFQSYEQTEITGDHRYSSFAPQSAQNAWSFPPYSFNFENEQRLNTVGLGFKHSSTSRFKVYKRNTMWKGKAKVNF</sequence>
<reference evidence="7" key="1">
    <citation type="journal article" date="2021" name="J. Hered.">
        <title>Genome Assembly of Salicaceae Populus deltoides (Eastern Cottonwood) I-69 Based on Nanopore Sequencing and Hi-C Technologies.</title>
        <authorList>
            <person name="Bai S."/>
            <person name="Wu H."/>
            <person name="Zhang J."/>
            <person name="Pan Z."/>
            <person name="Zhao W."/>
            <person name="Li Z."/>
            <person name="Tong C."/>
        </authorList>
    </citation>
    <scope>NUCLEOTIDE SEQUENCE</scope>
    <source>
        <tissue evidence="7">Leaf</tissue>
    </source>
</reference>
<keyword evidence="8" id="KW-1185">Reference proteome</keyword>
<dbReference type="InterPro" id="IPR016177">
    <property type="entry name" value="DNA-bd_dom_sf"/>
</dbReference>
<keyword evidence="5" id="KW-0539">Nucleus</keyword>
<evidence type="ECO:0000259" key="6">
    <source>
        <dbReference type="PROSITE" id="PS51032"/>
    </source>
</evidence>
<dbReference type="PROSITE" id="PS51032">
    <property type="entry name" value="AP2_ERF"/>
    <property type="match status" value="1"/>
</dbReference>
<accession>A0A8T2YMW6</accession>
<dbReference type="GO" id="GO:0003677">
    <property type="term" value="F:DNA binding"/>
    <property type="evidence" value="ECO:0007669"/>
    <property type="project" value="UniProtKB-KW"/>
</dbReference>
<evidence type="ECO:0000256" key="5">
    <source>
        <dbReference type="ARBA" id="ARBA00023242"/>
    </source>
</evidence>
<comment type="subcellular location">
    <subcellularLocation>
        <location evidence="1">Nucleus</location>
    </subcellularLocation>
</comment>
<dbReference type="Gene3D" id="3.30.730.10">
    <property type="entry name" value="AP2/ERF domain"/>
    <property type="match status" value="1"/>
</dbReference>
<dbReference type="GO" id="GO:0003700">
    <property type="term" value="F:DNA-binding transcription factor activity"/>
    <property type="evidence" value="ECO:0007669"/>
    <property type="project" value="InterPro"/>
</dbReference>
<evidence type="ECO:0000313" key="7">
    <source>
        <dbReference type="EMBL" id="KAH8506485.1"/>
    </source>
</evidence>
<proteinExistence type="predicted"/>
<dbReference type="InterPro" id="IPR036955">
    <property type="entry name" value="AP2/ERF_dom_sf"/>
</dbReference>
<evidence type="ECO:0000256" key="3">
    <source>
        <dbReference type="ARBA" id="ARBA00023125"/>
    </source>
</evidence>
<evidence type="ECO:0000313" key="8">
    <source>
        <dbReference type="Proteomes" id="UP000807159"/>
    </source>
</evidence>
<keyword evidence="3" id="KW-0238">DNA-binding</keyword>
<dbReference type="Proteomes" id="UP000807159">
    <property type="component" value="Chromosome 6"/>
</dbReference>